<dbReference type="PROSITE" id="PS50089">
    <property type="entry name" value="ZF_RING_2"/>
    <property type="match status" value="1"/>
</dbReference>
<gene>
    <name evidence="8" type="primary">LOC108619951</name>
</gene>
<proteinExistence type="predicted"/>
<evidence type="ECO:0000256" key="5">
    <source>
        <dbReference type="SAM" id="MobiDB-lite"/>
    </source>
</evidence>
<sequence length="241" mass="27162">MDNEQNQDRAPEPPAKRKCVRSEETERQETLEQIAVLRATFAEEVEVLKRGLAKISMEKAMLLASSARVEAMINQINTITPSLTKSVDLLIQQSQLISAQVGQGIRPLSGGTIAKMVMLQVQLARKEQLVQELRDKLEMHAATINRLQEAFTRDTEKEINTRREMERTVDAMLRSIDANMTCAICLSEWSKLGEHPVVSLPCAHIFGEECAYASLKAYQHCPMCRNPCTTADIKRVYMEAE</sequence>
<name>A0ABM1PYJ6_DROAR</name>
<reference evidence="7" key="1">
    <citation type="journal article" date="1997" name="Nucleic Acids Res.">
        <title>tRNAscan-SE: a program for improved detection of transfer RNA genes in genomic sequence.</title>
        <authorList>
            <person name="Lowe T.M."/>
            <person name="Eddy S.R."/>
        </authorList>
    </citation>
    <scope>NUCLEOTIDE SEQUENCE [LARGE SCALE GENOMIC DNA]</scope>
</reference>
<keyword evidence="1 3" id="KW-0479">Metal-binding</keyword>
<keyword evidence="4" id="KW-0175">Coiled coil</keyword>
<feature type="domain" description="RING-type" evidence="6">
    <location>
        <begin position="182"/>
        <end position="225"/>
    </location>
</feature>
<accession>A0ABM1PYJ6</accession>
<dbReference type="SUPFAM" id="SSF57850">
    <property type="entry name" value="RING/U-box"/>
    <property type="match status" value="1"/>
</dbReference>
<dbReference type="InterPro" id="IPR037381">
    <property type="entry name" value="RFWD3"/>
</dbReference>
<evidence type="ECO:0000256" key="4">
    <source>
        <dbReference type="SAM" id="Coils"/>
    </source>
</evidence>
<keyword evidence="2" id="KW-0862">Zinc</keyword>
<dbReference type="Gene3D" id="3.30.40.10">
    <property type="entry name" value="Zinc/RING finger domain, C3HC4 (zinc finger)"/>
    <property type="match status" value="1"/>
</dbReference>
<reference evidence="7" key="2">
    <citation type="journal article" date="2016" name="G3 (Bethesda)">
        <title>Genome Evolution in Three Species of Cactophilic Drosophila.</title>
        <authorList>
            <person name="Sanchez-Flores A."/>
            <person name="Penazola F."/>
            <person name="Carpinteyro-Ponce J."/>
            <person name="Nazario-Yepiz N."/>
            <person name="Abreu-Goodger C."/>
            <person name="Machado C.A."/>
            <person name="Markow T.A."/>
        </authorList>
    </citation>
    <scope>NUCLEOTIDE SEQUENCE [LARGE SCALE GENOMIC DNA]</scope>
</reference>
<dbReference type="GeneID" id="108619951"/>
<reference evidence="8" key="3">
    <citation type="submission" date="2025-08" db="UniProtKB">
        <authorList>
            <consortium name="RefSeq"/>
        </authorList>
    </citation>
    <scope>IDENTIFICATION</scope>
    <source>
        <tissue evidence="8">Whole organism</tissue>
    </source>
</reference>
<evidence type="ECO:0000313" key="7">
    <source>
        <dbReference type="Proteomes" id="UP000694904"/>
    </source>
</evidence>
<feature type="region of interest" description="Disordered" evidence="5">
    <location>
        <begin position="1"/>
        <end position="24"/>
    </location>
</feature>
<keyword evidence="1 3" id="KW-0863">Zinc-finger</keyword>
<dbReference type="InterPro" id="IPR013083">
    <property type="entry name" value="Znf_RING/FYVE/PHD"/>
</dbReference>
<dbReference type="Pfam" id="PF13639">
    <property type="entry name" value="zf-RING_2"/>
    <property type="match status" value="1"/>
</dbReference>
<evidence type="ECO:0000259" key="6">
    <source>
        <dbReference type="PROSITE" id="PS50089"/>
    </source>
</evidence>
<evidence type="ECO:0000256" key="2">
    <source>
        <dbReference type="ARBA" id="ARBA00022833"/>
    </source>
</evidence>
<dbReference type="InterPro" id="IPR001841">
    <property type="entry name" value="Znf_RING"/>
</dbReference>
<evidence type="ECO:0000256" key="1">
    <source>
        <dbReference type="ARBA" id="ARBA00022771"/>
    </source>
</evidence>
<feature type="coiled-coil region" evidence="4">
    <location>
        <begin position="116"/>
        <end position="150"/>
    </location>
</feature>
<keyword evidence="7" id="KW-1185">Reference proteome</keyword>
<dbReference type="PANTHER" id="PTHR16047">
    <property type="entry name" value="RFWD3 PROTEIN"/>
    <property type="match status" value="1"/>
</dbReference>
<evidence type="ECO:0000256" key="3">
    <source>
        <dbReference type="PROSITE-ProRule" id="PRU00175"/>
    </source>
</evidence>
<organism evidence="7 8">
    <name type="scientific">Drosophila arizonae</name>
    <name type="common">Fruit fly</name>
    <dbReference type="NCBI Taxonomy" id="7263"/>
    <lineage>
        <taxon>Eukaryota</taxon>
        <taxon>Metazoa</taxon>
        <taxon>Ecdysozoa</taxon>
        <taxon>Arthropoda</taxon>
        <taxon>Hexapoda</taxon>
        <taxon>Insecta</taxon>
        <taxon>Pterygota</taxon>
        <taxon>Neoptera</taxon>
        <taxon>Endopterygota</taxon>
        <taxon>Diptera</taxon>
        <taxon>Brachycera</taxon>
        <taxon>Muscomorpha</taxon>
        <taxon>Ephydroidea</taxon>
        <taxon>Drosophilidae</taxon>
        <taxon>Drosophila</taxon>
    </lineage>
</organism>
<dbReference type="SMART" id="SM00184">
    <property type="entry name" value="RING"/>
    <property type="match status" value="1"/>
</dbReference>
<protein>
    <submittedName>
        <fullName evidence="8">Uncharacterized protein LOC108619951</fullName>
    </submittedName>
</protein>
<dbReference type="PANTHER" id="PTHR16047:SF7">
    <property type="entry name" value="E3 UBIQUITIN-PROTEIN LIGASE RFWD3"/>
    <property type="match status" value="1"/>
</dbReference>
<dbReference type="RefSeq" id="XP_017872282.1">
    <property type="nucleotide sequence ID" value="XM_018016793.1"/>
</dbReference>
<dbReference type="Proteomes" id="UP000694904">
    <property type="component" value="Chromosome X"/>
</dbReference>
<evidence type="ECO:0000313" key="8">
    <source>
        <dbReference type="RefSeq" id="XP_017872282.1"/>
    </source>
</evidence>